<dbReference type="Pfam" id="PF18149">
    <property type="entry name" value="Helicase_PWI"/>
    <property type="match status" value="2"/>
</dbReference>
<organism evidence="4 5">
    <name type="scientific">Arabis alpina</name>
    <name type="common">Alpine rock-cress</name>
    <dbReference type="NCBI Taxonomy" id="50452"/>
    <lineage>
        <taxon>Eukaryota</taxon>
        <taxon>Viridiplantae</taxon>
        <taxon>Streptophyta</taxon>
        <taxon>Embryophyta</taxon>
        <taxon>Tracheophyta</taxon>
        <taxon>Spermatophyta</taxon>
        <taxon>Magnoliopsida</taxon>
        <taxon>eudicotyledons</taxon>
        <taxon>Gunneridae</taxon>
        <taxon>Pentapetalae</taxon>
        <taxon>rosids</taxon>
        <taxon>malvids</taxon>
        <taxon>Brassicales</taxon>
        <taxon>Brassicaceae</taxon>
        <taxon>Arabideae</taxon>
        <taxon>Arabis</taxon>
    </lineage>
</organism>
<dbReference type="Pfam" id="PF21188">
    <property type="entry name" value="BRR2_plug"/>
    <property type="match status" value="1"/>
</dbReference>
<sequence length="406" mass="46136">MEIEKLLSRSVFEKLVSIGKLITHYPESADSASVDDKLEEEDDDDNDLGEDGNEESNAKLNVEEVDAHWLQIKLFEEYKEEIDPRECRTLAEGLLTILAGFSVSDSAMANLGGTVRERDAGNDRVLARASKIRLTHTDDKVYQPKRELIEYHDGLEEEDDDLPRPRPRPTWGEISVLTDTDDVVYQPKSHETRAAYEEMLSIIQQQLGNVPQSIVCSAADTILALLKKKSVKKDDKRIEIEKLLTPTAFEQLVSIGKRITDYPKCADDSGIGDEDDMEEEEGGDLNVKKVDAHWLQRKLLEGYEEEIDPQERQVLAEGLLTILGDECDVDVEKKLLDHLVFENLSLVKFLLHNRLKVVWCTRLARARNKKERNQIGVEMIGLGPEFSSIVWELHRAKKSNTAKENE</sequence>
<feature type="domain" description="Pre-mRNA-splicing helicase BRR2-like plug" evidence="3">
    <location>
        <begin position="192"/>
        <end position="254"/>
    </location>
</feature>
<dbReference type="Gramene" id="KFK37284">
    <property type="protein sequence ID" value="KFK37284"/>
    <property type="gene ID" value="AALP_AA4G237200"/>
</dbReference>
<feature type="compositionally biased region" description="Acidic residues" evidence="1">
    <location>
        <begin position="37"/>
        <end position="54"/>
    </location>
</feature>
<accession>A0A087H582</accession>
<dbReference type="InterPro" id="IPR041094">
    <property type="entry name" value="Brr2_helicase_PWI"/>
</dbReference>
<protein>
    <submittedName>
        <fullName evidence="4">Uncharacterized protein</fullName>
    </submittedName>
</protein>
<evidence type="ECO:0000313" key="5">
    <source>
        <dbReference type="Proteomes" id="UP000029120"/>
    </source>
</evidence>
<keyword evidence="5" id="KW-1185">Reference proteome</keyword>
<feature type="region of interest" description="Disordered" evidence="1">
    <location>
        <begin position="29"/>
        <end position="60"/>
    </location>
</feature>
<name>A0A087H582_ARAAL</name>
<gene>
    <name evidence="4" type="ordered locus">AALP_Aa4g237200</name>
</gene>
<evidence type="ECO:0000259" key="2">
    <source>
        <dbReference type="Pfam" id="PF18149"/>
    </source>
</evidence>
<dbReference type="OrthoDB" id="1748240at2759"/>
<evidence type="ECO:0000313" key="4">
    <source>
        <dbReference type="EMBL" id="KFK37284.1"/>
    </source>
</evidence>
<dbReference type="AlphaFoldDB" id="A0A087H582"/>
<dbReference type="EMBL" id="CM002872">
    <property type="protein sequence ID" value="KFK37284.1"/>
    <property type="molecule type" value="Genomic_DNA"/>
</dbReference>
<feature type="domain" description="Brr2 N-terminal helicase PWI" evidence="2">
    <location>
        <begin position="284"/>
        <end position="389"/>
    </location>
</feature>
<dbReference type="InterPro" id="IPR048863">
    <property type="entry name" value="BRR2_plug"/>
</dbReference>
<evidence type="ECO:0000259" key="3">
    <source>
        <dbReference type="Pfam" id="PF21188"/>
    </source>
</evidence>
<evidence type="ECO:0000256" key="1">
    <source>
        <dbReference type="SAM" id="MobiDB-lite"/>
    </source>
</evidence>
<dbReference type="eggNOG" id="KOG0951">
    <property type="taxonomic scope" value="Eukaryota"/>
</dbReference>
<proteinExistence type="predicted"/>
<reference evidence="5" key="1">
    <citation type="journal article" date="2015" name="Nat. Plants">
        <title>Genome expansion of Arabis alpina linked with retrotransposition and reduced symmetric DNA methylation.</title>
        <authorList>
            <person name="Willing E.M."/>
            <person name="Rawat V."/>
            <person name="Mandakova T."/>
            <person name="Maumus F."/>
            <person name="James G.V."/>
            <person name="Nordstroem K.J."/>
            <person name="Becker C."/>
            <person name="Warthmann N."/>
            <person name="Chica C."/>
            <person name="Szarzynska B."/>
            <person name="Zytnicki M."/>
            <person name="Albani M.C."/>
            <person name="Kiefer C."/>
            <person name="Bergonzi S."/>
            <person name="Castaings L."/>
            <person name="Mateos J.L."/>
            <person name="Berns M.C."/>
            <person name="Bujdoso N."/>
            <person name="Piofczyk T."/>
            <person name="de Lorenzo L."/>
            <person name="Barrero-Sicilia C."/>
            <person name="Mateos I."/>
            <person name="Piednoel M."/>
            <person name="Hagmann J."/>
            <person name="Chen-Min-Tao R."/>
            <person name="Iglesias-Fernandez R."/>
            <person name="Schuster S.C."/>
            <person name="Alonso-Blanco C."/>
            <person name="Roudier F."/>
            <person name="Carbonero P."/>
            <person name="Paz-Ares J."/>
            <person name="Davis S.J."/>
            <person name="Pecinka A."/>
            <person name="Quesneville H."/>
            <person name="Colot V."/>
            <person name="Lysak M.A."/>
            <person name="Weigel D."/>
            <person name="Coupland G."/>
            <person name="Schneeberger K."/>
        </authorList>
    </citation>
    <scope>NUCLEOTIDE SEQUENCE [LARGE SCALE GENOMIC DNA]</scope>
    <source>
        <strain evidence="5">cv. Pajares</strain>
    </source>
</reference>
<dbReference type="Proteomes" id="UP000029120">
    <property type="component" value="Chromosome 4"/>
</dbReference>
<feature type="domain" description="Brr2 N-terminal helicase PWI" evidence="2">
    <location>
        <begin position="58"/>
        <end position="101"/>
    </location>
</feature>